<sequence length="433" mass="47470">MSDVKLYIMFINRIVKPQSKIQSFDPLCEVQSDKANVEITSPYDGTLLKYFVEEGQMAKVGEGLCLIQVEEDTDSAEPEVSPPKEETIAQPSITSKPHPMDPRQSAVHDPKTSKDILVTPSVRHFAKQNHIKLPEVGLGSGKNGRIEKDDILTLIKQKARESANVHDASGFTEIEVGKTRLNMWKSMVKACSPVSQVLPLLNGHIPNKYGSSSQNPSRPSSDAFSNQPTESSDSTSHYTKLTFLPFLLKTLSRAMMEWPLFRASITSWPDASYSQKPVLTVRPQADISVALSTPSGLYTPTLTGVDTMNVYDIMGRLRRLQHLGRQIPCRLGPEDMPKKGGTITVSNIGAIGKGEYASPVLVQGSGLAIVAIGRAKWADVVPEDGCGPAERRLQVGISWSADHRVVEGAELAAFVESWRGWVEHPERFIGDGI</sequence>
<feature type="compositionally biased region" description="Polar residues" evidence="7">
    <location>
        <begin position="222"/>
        <end position="236"/>
    </location>
</feature>
<dbReference type="InterPro" id="IPR036625">
    <property type="entry name" value="E3-bd_dom_sf"/>
</dbReference>
<dbReference type="SUPFAM" id="SSF52777">
    <property type="entry name" value="CoA-dependent acyltransferases"/>
    <property type="match status" value="1"/>
</dbReference>
<dbReference type="SUPFAM" id="SSF51230">
    <property type="entry name" value="Single hybrid motif"/>
    <property type="match status" value="1"/>
</dbReference>
<evidence type="ECO:0000313" key="10">
    <source>
        <dbReference type="EMBL" id="GJJ09381.1"/>
    </source>
</evidence>
<keyword evidence="3 6" id="KW-0808">Transferase</keyword>
<dbReference type="Gene3D" id="3.30.559.10">
    <property type="entry name" value="Chloramphenicol acetyltransferase-like domain"/>
    <property type="match status" value="1"/>
</dbReference>
<name>A0AAV5AA28_9AGAM</name>
<dbReference type="Pfam" id="PF00364">
    <property type="entry name" value="Biotin_lipoyl"/>
    <property type="match status" value="1"/>
</dbReference>
<accession>A0AAV5AA28</accession>
<dbReference type="GO" id="GO:0045333">
    <property type="term" value="P:cellular respiration"/>
    <property type="evidence" value="ECO:0007669"/>
    <property type="project" value="UniProtKB-ARBA"/>
</dbReference>
<evidence type="ECO:0000256" key="5">
    <source>
        <dbReference type="ARBA" id="ARBA00023315"/>
    </source>
</evidence>
<evidence type="ECO:0000259" key="8">
    <source>
        <dbReference type="PROSITE" id="PS50968"/>
    </source>
</evidence>
<evidence type="ECO:0000256" key="2">
    <source>
        <dbReference type="ARBA" id="ARBA00007317"/>
    </source>
</evidence>
<dbReference type="Pfam" id="PF00198">
    <property type="entry name" value="2-oxoacid_dh"/>
    <property type="match status" value="1"/>
</dbReference>
<feature type="domain" description="Peripheral subunit-binding (PSBD)" evidence="9">
    <location>
        <begin position="117"/>
        <end position="155"/>
    </location>
</feature>
<dbReference type="SUPFAM" id="SSF47005">
    <property type="entry name" value="Peripheral subunit-binding domain of 2-oxo acid dehydrogenase complex"/>
    <property type="match status" value="1"/>
</dbReference>
<dbReference type="GO" id="GO:0031405">
    <property type="term" value="F:lipoic acid binding"/>
    <property type="evidence" value="ECO:0007669"/>
    <property type="project" value="TreeGrafter"/>
</dbReference>
<dbReference type="InterPro" id="IPR000089">
    <property type="entry name" value="Biotin_lipoyl"/>
</dbReference>
<evidence type="ECO:0000256" key="6">
    <source>
        <dbReference type="RuleBase" id="RU003423"/>
    </source>
</evidence>
<dbReference type="Gene3D" id="4.10.320.10">
    <property type="entry name" value="E3-binding domain"/>
    <property type="match status" value="1"/>
</dbReference>
<keyword evidence="5 6" id="KW-0012">Acyltransferase</keyword>
<dbReference type="Pfam" id="PF02817">
    <property type="entry name" value="E3_binding"/>
    <property type="match status" value="1"/>
</dbReference>
<feature type="region of interest" description="Disordered" evidence="7">
    <location>
        <begin position="72"/>
        <end position="111"/>
    </location>
</feature>
<dbReference type="PANTHER" id="PTHR43178">
    <property type="entry name" value="DIHYDROLIPOAMIDE ACETYLTRANSFERASE COMPONENT OF PYRUVATE DEHYDROGENASE COMPLEX"/>
    <property type="match status" value="1"/>
</dbReference>
<dbReference type="GO" id="GO:0005739">
    <property type="term" value="C:mitochondrion"/>
    <property type="evidence" value="ECO:0007669"/>
    <property type="project" value="TreeGrafter"/>
</dbReference>
<evidence type="ECO:0000256" key="1">
    <source>
        <dbReference type="ARBA" id="ARBA00001938"/>
    </source>
</evidence>
<evidence type="ECO:0000256" key="7">
    <source>
        <dbReference type="SAM" id="MobiDB-lite"/>
    </source>
</evidence>
<dbReference type="AlphaFoldDB" id="A0AAV5AA28"/>
<organism evidence="10 11">
    <name type="scientific">Clathrus columnatus</name>
    <dbReference type="NCBI Taxonomy" id="1419009"/>
    <lineage>
        <taxon>Eukaryota</taxon>
        <taxon>Fungi</taxon>
        <taxon>Dikarya</taxon>
        <taxon>Basidiomycota</taxon>
        <taxon>Agaricomycotina</taxon>
        <taxon>Agaricomycetes</taxon>
        <taxon>Phallomycetidae</taxon>
        <taxon>Phallales</taxon>
        <taxon>Clathraceae</taxon>
        <taxon>Clathrus</taxon>
    </lineage>
</organism>
<dbReference type="Gene3D" id="2.40.50.100">
    <property type="match status" value="1"/>
</dbReference>
<feature type="domain" description="Lipoyl-binding" evidence="8">
    <location>
        <begin position="1"/>
        <end position="68"/>
    </location>
</feature>
<dbReference type="CDD" id="cd06849">
    <property type="entry name" value="lipoyl_domain"/>
    <property type="match status" value="1"/>
</dbReference>
<comment type="caution">
    <text evidence="10">The sequence shown here is derived from an EMBL/GenBank/DDBJ whole genome shotgun (WGS) entry which is preliminary data.</text>
</comment>
<dbReference type="EMBL" id="BPWL01000004">
    <property type="protein sequence ID" value="GJJ09381.1"/>
    <property type="molecule type" value="Genomic_DNA"/>
</dbReference>
<dbReference type="InterPro" id="IPR001078">
    <property type="entry name" value="2-oxoacid_DH_actylTfrase"/>
</dbReference>
<dbReference type="Proteomes" id="UP001050691">
    <property type="component" value="Unassembled WGS sequence"/>
</dbReference>
<feature type="region of interest" description="Disordered" evidence="7">
    <location>
        <begin position="208"/>
        <end position="236"/>
    </location>
</feature>
<comment type="similarity">
    <text evidence="2 6">Belongs to the 2-oxoacid dehydrogenase family.</text>
</comment>
<dbReference type="InterPro" id="IPR004167">
    <property type="entry name" value="PSBD"/>
</dbReference>
<evidence type="ECO:0000259" key="9">
    <source>
        <dbReference type="PROSITE" id="PS51826"/>
    </source>
</evidence>
<dbReference type="InterPro" id="IPR023213">
    <property type="entry name" value="CAT-like_dom_sf"/>
</dbReference>
<keyword evidence="4 6" id="KW-0450">Lipoyl</keyword>
<gene>
    <name evidence="10" type="ORF">Clacol_003603</name>
</gene>
<keyword evidence="11" id="KW-1185">Reference proteome</keyword>
<dbReference type="InterPro" id="IPR011053">
    <property type="entry name" value="Single_hybrid_motif"/>
</dbReference>
<evidence type="ECO:0000256" key="4">
    <source>
        <dbReference type="ARBA" id="ARBA00022823"/>
    </source>
</evidence>
<dbReference type="EC" id="2.3.1.-" evidence="6"/>
<feature type="compositionally biased region" description="Low complexity" evidence="7">
    <location>
        <begin position="211"/>
        <end position="221"/>
    </location>
</feature>
<dbReference type="PROSITE" id="PS51826">
    <property type="entry name" value="PSBD"/>
    <property type="match status" value="1"/>
</dbReference>
<feature type="compositionally biased region" description="Basic and acidic residues" evidence="7">
    <location>
        <begin position="98"/>
        <end position="111"/>
    </location>
</feature>
<comment type="cofactor">
    <cofactor evidence="1 6">
        <name>(R)-lipoate</name>
        <dbReference type="ChEBI" id="CHEBI:83088"/>
    </cofactor>
</comment>
<protein>
    <recommendedName>
        <fullName evidence="6">Dihydrolipoamide acetyltransferase component of pyruvate dehydrogenase complex</fullName>
        <ecNumber evidence="6">2.3.1.-</ecNumber>
    </recommendedName>
</protein>
<dbReference type="GO" id="GO:0016407">
    <property type="term" value="F:acetyltransferase activity"/>
    <property type="evidence" value="ECO:0007669"/>
    <property type="project" value="TreeGrafter"/>
</dbReference>
<reference evidence="10" key="1">
    <citation type="submission" date="2021-10" db="EMBL/GenBank/DDBJ databases">
        <title>De novo Genome Assembly of Clathrus columnatus (Basidiomycota, Fungi) Using Illumina and Nanopore Sequence Data.</title>
        <authorList>
            <person name="Ogiso-Tanaka E."/>
            <person name="Itagaki H."/>
            <person name="Hosoya T."/>
            <person name="Hosaka K."/>
        </authorList>
    </citation>
    <scope>NUCLEOTIDE SEQUENCE</scope>
    <source>
        <strain evidence="10">MO-923</strain>
    </source>
</reference>
<dbReference type="InterPro" id="IPR050743">
    <property type="entry name" value="2-oxoacid_DH_E2_comp"/>
</dbReference>
<proteinExistence type="inferred from homology"/>
<dbReference type="PROSITE" id="PS50968">
    <property type="entry name" value="BIOTINYL_LIPOYL"/>
    <property type="match status" value="1"/>
</dbReference>
<evidence type="ECO:0000313" key="11">
    <source>
        <dbReference type="Proteomes" id="UP001050691"/>
    </source>
</evidence>
<dbReference type="PANTHER" id="PTHR43178:SF5">
    <property type="entry name" value="LIPOAMIDE ACYLTRANSFERASE COMPONENT OF BRANCHED-CHAIN ALPHA-KETO ACID DEHYDROGENASE COMPLEX, MITOCHONDRIAL"/>
    <property type="match status" value="1"/>
</dbReference>
<evidence type="ECO:0000256" key="3">
    <source>
        <dbReference type="ARBA" id="ARBA00022679"/>
    </source>
</evidence>